<feature type="transmembrane region" description="Helical" evidence="3">
    <location>
        <begin position="165"/>
        <end position="183"/>
    </location>
</feature>
<protein>
    <submittedName>
        <fullName evidence="5">Cation-translocating P-type ATPase</fullName>
    </submittedName>
</protein>
<feature type="transmembrane region" description="Helical" evidence="3">
    <location>
        <begin position="83"/>
        <end position="100"/>
    </location>
</feature>
<dbReference type="GO" id="GO:0005507">
    <property type="term" value="F:copper ion binding"/>
    <property type="evidence" value="ECO:0007669"/>
    <property type="project" value="TreeGrafter"/>
</dbReference>
<reference evidence="5" key="1">
    <citation type="submission" date="2021-04" db="EMBL/GenBank/DDBJ databases">
        <authorList>
            <person name="Postec A."/>
        </authorList>
    </citation>
    <scope>NUCLEOTIDE SEQUENCE</scope>
    <source>
        <strain evidence="5">F1F22</strain>
    </source>
</reference>
<organism evidence="5 6">
    <name type="scientific">Thermospira aquatica</name>
    <dbReference type="NCBI Taxonomy" id="2828656"/>
    <lineage>
        <taxon>Bacteria</taxon>
        <taxon>Pseudomonadati</taxon>
        <taxon>Spirochaetota</taxon>
        <taxon>Spirochaetia</taxon>
        <taxon>Brevinematales</taxon>
        <taxon>Thermospiraceae</taxon>
        <taxon>Thermospira</taxon>
    </lineage>
</organism>
<dbReference type="GO" id="GO:0043682">
    <property type="term" value="F:P-type divalent copper transporter activity"/>
    <property type="evidence" value="ECO:0007669"/>
    <property type="project" value="TreeGrafter"/>
</dbReference>
<evidence type="ECO:0000313" key="6">
    <source>
        <dbReference type="Proteomes" id="UP001056539"/>
    </source>
</evidence>
<dbReference type="InterPro" id="IPR036163">
    <property type="entry name" value="HMA_dom_sf"/>
</dbReference>
<dbReference type="AlphaFoldDB" id="A0AAX3BFK7"/>
<feature type="transmembrane region" description="Helical" evidence="3">
    <location>
        <begin position="106"/>
        <end position="125"/>
    </location>
</feature>
<keyword evidence="6" id="KW-1185">Reference proteome</keyword>
<evidence type="ECO:0000313" key="5">
    <source>
        <dbReference type="EMBL" id="URA11143.1"/>
    </source>
</evidence>
<dbReference type="CDD" id="cd00371">
    <property type="entry name" value="HMA"/>
    <property type="match status" value="1"/>
</dbReference>
<dbReference type="GO" id="GO:0016020">
    <property type="term" value="C:membrane"/>
    <property type="evidence" value="ECO:0007669"/>
    <property type="project" value="TreeGrafter"/>
</dbReference>
<evidence type="ECO:0000256" key="1">
    <source>
        <dbReference type="ARBA" id="ARBA00022723"/>
    </source>
</evidence>
<proteinExistence type="predicted"/>
<feature type="domain" description="HMA" evidence="4">
    <location>
        <begin position="3"/>
        <end position="67"/>
    </location>
</feature>
<dbReference type="KEGG" id="taqu:KDW03_04930"/>
<dbReference type="InterPro" id="IPR006121">
    <property type="entry name" value="HMA_dom"/>
</dbReference>
<dbReference type="GO" id="GO:0055070">
    <property type="term" value="P:copper ion homeostasis"/>
    <property type="evidence" value="ECO:0007669"/>
    <property type="project" value="TreeGrafter"/>
</dbReference>
<dbReference type="PANTHER" id="PTHR43520">
    <property type="entry name" value="ATP7, ISOFORM B"/>
    <property type="match status" value="1"/>
</dbReference>
<dbReference type="EMBL" id="CP073355">
    <property type="protein sequence ID" value="URA11143.1"/>
    <property type="molecule type" value="Genomic_DNA"/>
</dbReference>
<dbReference type="PROSITE" id="PS01047">
    <property type="entry name" value="HMA_1"/>
    <property type="match status" value="1"/>
</dbReference>
<dbReference type="RefSeq" id="WP_271436278.1">
    <property type="nucleotide sequence ID" value="NZ_CP073355.1"/>
</dbReference>
<evidence type="ECO:0000256" key="2">
    <source>
        <dbReference type="ARBA" id="ARBA00022967"/>
    </source>
</evidence>
<dbReference type="Gene3D" id="3.30.70.100">
    <property type="match status" value="1"/>
</dbReference>
<accession>A0AAX3BFK7</accession>
<dbReference type="Proteomes" id="UP001056539">
    <property type="component" value="Chromosome"/>
</dbReference>
<dbReference type="Pfam" id="PF00403">
    <property type="entry name" value="HMA"/>
    <property type="match status" value="1"/>
</dbReference>
<reference evidence="5" key="2">
    <citation type="submission" date="2022-06" db="EMBL/GenBank/DDBJ databases">
        <title>Thermospira aquatica gen. nov., sp. nov.</title>
        <authorList>
            <person name="Ben Ali Gam Z."/>
            <person name="Labat M."/>
        </authorList>
    </citation>
    <scope>NUCLEOTIDE SEQUENCE</scope>
    <source>
        <strain evidence="5">F1F22</strain>
    </source>
</reference>
<dbReference type="PANTHER" id="PTHR43520:SF8">
    <property type="entry name" value="P-TYPE CU(+) TRANSPORTER"/>
    <property type="match status" value="1"/>
</dbReference>
<evidence type="ECO:0000259" key="4">
    <source>
        <dbReference type="PROSITE" id="PS50846"/>
    </source>
</evidence>
<feature type="transmembrane region" description="Helical" evidence="3">
    <location>
        <begin position="137"/>
        <end position="159"/>
    </location>
</feature>
<name>A0AAX3BFK7_9SPIR</name>
<keyword evidence="3" id="KW-0472">Membrane</keyword>
<keyword evidence="3" id="KW-1133">Transmembrane helix</keyword>
<evidence type="ECO:0000256" key="3">
    <source>
        <dbReference type="SAM" id="Phobius"/>
    </source>
</evidence>
<dbReference type="InterPro" id="IPR017969">
    <property type="entry name" value="Heavy-metal-associated_CS"/>
</dbReference>
<sequence length="226" mass="25383">MEKKQIFHVSGMSCTSCALAVEKVIASIEGVKEVRVDFATRRALVVGENIPFERVKKVVQEIGYGIREDEYSQENLKRRIRQLLISWVGVGILLVTMLWHDNIWAFVVSLVVGFVTVILSGWDVFRAVGSAFRKRVFTMDVLIGVGVGASVITGVFHLLDHRFPDFVMVGVMILAIHLTGTYLKEKTTRRKPQGRQVRLLGGFLPSGQKRRIESGETVSRMLMYGS</sequence>
<dbReference type="PROSITE" id="PS50846">
    <property type="entry name" value="HMA_2"/>
    <property type="match status" value="1"/>
</dbReference>
<dbReference type="SUPFAM" id="SSF55008">
    <property type="entry name" value="HMA, heavy metal-associated domain"/>
    <property type="match status" value="1"/>
</dbReference>
<keyword evidence="1" id="KW-0479">Metal-binding</keyword>
<keyword evidence="3" id="KW-0812">Transmembrane</keyword>
<keyword evidence="2" id="KW-1278">Translocase</keyword>
<gene>
    <name evidence="5" type="ORF">KDW03_04930</name>
</gene>